<dbReference type="Proteomes" id="UP000272888">
    <property type="component" value="Unassembled WGS sequence"/>
</dbReference>
<organism evidence="2 3">
    <name type="scientific">Corallococcus llansteffanensis</name>
    <dbReference type="NCBI Taxonomy" id="2316731"/>
    <lineage>
        <taxon>Bacteria</taxon>
        <taxon>Pseudomonadati</taxon>
        <taxon>Myxococcota</taxon>
        <taxon>Myxococcia</taxon>
        <taxon>Myxococcales</taxon>
        <taxon>Cystobacterineae</taxon>
        <taxon>Myxococcaceae</taxon>
        <taxon>Corallococcus</taxon>
    </lineage>
</organism>
<evidence type="ECO:0000256" key="1">
    <source>
        <dbReference type="SAM" id="MobiDB-lite"/>
    </source>
</evidence>
<dbReference type="AlphaFoldDB" id="A0A3A8Q279"/>
<dbReference type="EMBL" id="RAWB01000180">
    <property type="protein sequence ID" value="RKH57454.1"/>
    <property type="molecule type" value="Genomic_DNA"/>
</dbReference>
<sequence length="84" mass="8801">MSDNHAVVAPLPPEGGSEPGDGGTGAAPEGTPEPRDAGHRTRATEVPLHPCELITIVAVPCDATRATCEYTYWECPEAAHPLRV</sequence>
<name>A0A3A8Q279_9BACT</name>
<feature type="region of interest" description="Disordered" evidence="1">
    <location>
        <begin position="1"/>
        <end position="42"/>
    </location>
</feature>
<evidence type="ECO:0000313" key="3">
    <source>
        <dbReference type="Proteomes" id="UP000272888"/>
    </source>
</evidence>
<evidence type="ECO:0000313" key="2">
    <source>
        <dbReference type="EMBL" id="RKH57454.1"/>
    </source>
</evidence>
<proteinExistence type="predicted"/>
<comment type="caution">
    <text evidence="2">The sequence shown here is derived from an EMBL/GenBank/DDBJ whole genome shotgun (WGS) entry which is preliminary data.</text>
</comment>
<protein>
    <submittedName>
        <fullName evidence="2">Uncharacterized protein</fullName>
    </submittedName>
</protein>
<feature type="compositionally biased region" description="Basic and acidic residues" evidence="1">
    <location>
        <begin position="32"/>
        <end position="42"/>
    </location>
</feature>
<keyword evidence="3" id="KW-1185">Reference proteome</keyword>
<gene>
    <name evidence="2" type="ORF">D7V93_18460</name>
</gene>
<reference evidence="3" key="1">
    <citation type="submission" date="2018-09" db="EMBL/GenBank/DDBJ databases">
        <authorList>
            <person name="Livingstone P.G."/>
            <person name="Whitworth D.E."/>
        </authorList>
    </citation>
    <scope>NUCLEOTIDE SEQUENCE [LARGE SCALE GENOMIC DNA]</scope>
    <source>
        <strain evidence="3">CA051B</strain>
    </source>
</reference>
<accession>A0A3A8Q279</accession>